<evidence type="ECO:0000313" key="7">
    <source>
        <dbReference type="Proteomes" id="UP000244898"/>
    </source>
</evidence>
<keyword evidence="7" id="KW-1185">Reference proteome</keyword>
<dbReference type="PANTHER" id="PTHR30024:SF43">
    <property type="entry name" value="BLL4572 PROTEIN"/>
    <property type="match status" value="1"/>
</dbReference>
<evidence type="ECO:0000313" key="6">
    <source>
        <dbReference type="EMBL" id="SPJ30944.1"/>
    </source>
</evidence>
<gene>
    <name evidence="6" type="primary">nrtA_1</name>
    <name evidence="6" type="ORF">TRM7615_04481</name>
</gene>
<keyword evidence="2" id="KW-0813">Transport</keyword>
<dbReference type="Proteomes" id="UP000244898">
    <property type="component" value="Unassembled WGS sequence"/>
</dbReference>
<dbReference type="PANTHER" id="PTHR30024">
    <property type="entry name" value="ALIPHATIC SULFONATES-BINDING PROTEIN-RELATED"/>
    <property type="match status" value="1"/>
</dbReference>
<dbReference type="Pfam" id="PF13379">
    <property type="entry name" value="NMT1_2"/>
    <property type="match status" value="1"/>
</dbReference>
<dbReference type="AlphaFoldDB" id="A0A2R8CET0"/>
<evidence type="ECO:0000256" key="4">
    <source>
        <dbReference type="ARBA" id="ARBA00022519"/>
    </source>
</evidence>
<evidence type="ECO:0000256" key="5">
    <source>
        <dbReference type="ARBA" id="ARBA00023136"/>
    </source>
</evidence>
<keyword evidence="4" id="KW-0997">Cell inner membrane</keyword>
<sequence length="387" mass="42254">MTRSVLHCGFVPLVDAAPLVIARELGFAAKEGIILELLKQPSWSALRDMLAMRHLEAAHMLSPMPIAMSLGLGGVKADIHAVMVLSVNGNVLAASNTLIAHMRAIGWNRDLEDAYAVADALEQAAQGPIRFGVPFPFSMHRELVEYWLRGRDLQIEIHSVPPPMMSEALKSGEVDAFCVGEPWGSRAVDAEAGELILAGRSIWAFSPEKVLAARRDWIKDNPDQIAALMRAVYHAGCWLQDPGNRVIATDILARQEYLGLPADVIERAMKGHLLAQARSFGTEVPGFLHFNIGAANFPWRSQAQWIGSNLAHRHGLELGQAIAHARQVFRSDLYREVMGAIGIDLPGASDKQEGALTHPTAVASTRGGLILQPDYFFDGAIFDPDRD</sequence>
<keyword evidence="5" id="KW-0472">Membrane</keyword>
<name>A0A2R8CET0_9RHOB</name>
<accession>A0A2R8CET0</accession>
<dbReference type="SUPFAM" id="SSF53850">
    <property type="entry name" value="Periplasmic binding protein-like II"/>
    <property type="match status" value="1"/>
</dbReference>
<evidence type="ECO:0000256" key="3">
    <source>
        <dbReference type="ARBA" id="ARBA00022475"/>
    </source>
</evidence>
<dbReference type="Gene3D" id="3.40.190.10">
    <property type="entry name" value="Periplasmic binding protein-like II"/>
    <property type="match status" value="2"/>
</dbReference>
<proteinExistence type="predicted"/>
<dbReference type="InterPro" id="IPR044527">
    <property type="entry name" value="NrtA/CpmA_ABC-bd_dom"/>
</dbReference>
<evidence type="ECO:0000256" key="2">
    <source>
        <dbReference type="ARBA" id="ARBA00022448"/>
    </source>
</evidence>
<organism evidence="6 7">
    <name type="scientific">Falsiruegeria mediterranea M17</name>
    <dbReference type="NCBI Taxonomy" id="1200281"/>
    <lineage>
        <taxon>Bacteria</taxon>
        <taxon>Pseudomonadati</taxon>
        <taxon>Pseudomonadota</taxon>
        <taxon>Alphaproteobacteria</taxon>
        <taxon>Rhodobacterales</taxon>
        <taxon>Roseobacteraceae</taxon>
        <taxon>Falsiruegeria</taxon>
    </lineage>
</organism>
<dbReference type="CDD" id="cd13553">
    <property type="entry name" value="PBP2_NrtA_CpmA_like"/>
    <property type="match status" value="1"/>
</dbReference>
<keyword evidence="3" id="KW-1003">Cell membrane</keyword>
<dbReference type="EMBL" id="ONZG01000014">
    <property type="protein sequence ID" value="SPJ30944.1"/>
    <property type="molecule type" value="Genomic_DNA"/>
</dbReference>
<evidence type="ECO:0000256" key="1">
    <source>
        <dbReference type="ARBA" id="ARBA00004308"/>
    </source>
</evidence>
<reference evidence="7" key="1">
    <citation type="submission" date="2018-03" db="EMBL/GenBank/DDBJ databases">
        <authorList>
            <person name="Rodrigo-Torres L."/>
            <person name="Arahal R. D."/>
            <person name="Lucena T."/>
        </authorList>
    </citation>
    <scope>NUCLEOTIDE SEQUENCE [LARGE SCALE GENOMIC DNA]</scope>
    <source>
        <strain evidence="7">CECT 7615</strain>
    </source>
</reference>
<dbReference type="OrthoDB" id="570524at2"/>
<dbReference type="RefSeq" id="WP_108791894.1">
    <property type="nucleotide sequence ID" value="NZ_ONZG01000014.1"/>
</dbReference>
<protein>
    <submittedName>
        <fullName evidence="6">Nitrate transport protein NrtA</fullName>
    </submittedName>
</protein>
<comment type="subcellular location">
    <subcellularLocation>
        <location evidence="1">Endomembrane system</location>
    </subcellularLocation>
</comment>
<dbReference type="GO" id="GO:0012505">
    <property type="term" value="C:endomembrane system"/>
    <property type="evidence" value="ECO:0007669"/>
    <property type="project" value="UniProtKB-SubCell"/>
</dbReference>